<dbReference type="AlphaFoldDB" id="A0AAD9LYE4"/>
<accession>A0AAD9LYE4</accession>
<reference evidence="2" key="1">
    <citation type="submission" date="2021-06" db="EMBL/GenBank/DDBJ databases">
        <title>Comparative genomics, transcriptomics and evolutionary studies reveal genomic signatures of adaptation to plant cell wall in hemibiotrophic fungi.</title>
        <authorList>
            <consortium name="DOE Joint Genome Institute"/>
            <person name="Baroncelli R."/>
            <person name="Diaz J.F."/>
            <person name="Benocci T."/>
            <person name="Peng M."/>
            <person name="Battaglia E."/>
            <person name="Haridas S."/>
            <person name="Andreopoulos W."/>
            <person name="Labutti K."/>
            <person name="Pangilinan J."/>
            <person name="Floch G.L."/>
            <person name="Makela M.R."/>
            <person name="Henrissat B."/>
            <person name="Grigoriev I.V."/>
            <person name="Crouch J.A."/>
            <person name="De Vries R.P."/>
            <person name="Sukno S.A."/>
            <person name="Thon M.R."/>
        </authorList>
    </citation>
    <scope>NUCLEOTIDE SEQUENCE</scope>
    <source>
        <strain evidence="2">MAFF235873</strain>
    </source>
</reference>
<evidence type="ECO:0000256" key="1">
    <source>
        <dbReference type="SAM" id="MobiDB-lite"/>
    </source>
</evidence>
<proteinExistence type="predicted"/>
<organism evidence="2 3">
    <name type="scientific">Colletotrichum zoysiae</name>
    <dbReference type="NCBI Taxonomy" id="1216348"/>
    <lineage>
        <taxon>Eukaryota</taxon>
        <taxon>Fungi</taxon>
        <taxon>Dikarya</taxon>
        <taxon>Ascomycota</taxon>
        <taxon>Pezizomycotina</taxon>
        <taxon>Sordariomycetes</taxon>
        <taxon>Hypocreomycetidae</taxon>
        <taxon>Glomerellales</taxon>
        <taxon>Glomerellaceae</taxon>
        <taxon>Colletotrichum</taxon>
        <taxon>Colletotrichum graminicola species complex</taxon>
    </lineage>
</organism>
<evidence type="ECO:0000313" key="3">
    <source>
        <dbReference type="Proteomes" id="UP001232148"/>
    </source>
</evidence>
<evidence type="ECO:0000313" key="2">
    <source>
        <dbReference type="EMBL" id="KAK2025512.1"/>
    </source>
</evidence>
<sequence length="168" mass="18958">MHPRLVSCRLVSWLTTHHTTYLPTYLPKQPLLSTASPAAGAAASQQPPSLLSRFAMNFGGVEFLRRYLASRVMPHPCMHACIPTHAVYKTPDEDHIALLTKPPYHGRLSLERPLAIHTLTMYPSVRMAVFDPSQAPDKAALSSDEPYPECQPLSPFPRRRRRRRRSPP</sequence>
<feature type="compositionally biased region" description="Basic residues" evidence="1">
    <location>
        <begin position="157"/>
        <end position="168"/>
    </location>
</feature>
<keyword evidence="3" id="KW-1185">Reference proteome</keyword>
<feature type="region of interest" description="Disordered" evidence="1">
    <location>
        <begin position="135"/>
        <end position="168"/>
    </location>
</feature>
<comment type="caution">
    <text evidence="2">The sequence shown here is derived from an EMBL/GenBank/DDBJ whole genome shotgun (WGS) entry which is preliminary data.</text>
</comment>
<gene>
    <name evidence="2" type="ORF">LX32DRAFT_642616</name>
</gene>
<dbReference type="EMBL" id="MU842935">
    <property type="protein sequence ID" value="KAK2025512.1"/>
    <property type="molecule type" value="Genomic_DNA"/>
</dbReference>
<dbReference type="Proteomes" id="UP001232148">
    <property type="component" value="Unassembled WGS sequence"/>
</dbReference>
<protein>
    <submittedName>
        <fullName evidence="2">Uncharacterized protein</fullName>
    </submittedName>
</protein>
<name>A0AAD9LYE4_9PEZI</name>